<dbReference type="SUPFAM" id="SSF64288">
    <property type="entry name" value="Chorismate lyase-like"/>
    <property type="match status" value="1"/>
</dbReference>
<dbReference type="InterPro" id="IPR012702">
    <property type="entry name" value="CP_lyase_PhnF"/>
</dbReference>
<dbReference type="PRINTS" id="PR00035">
    <property type="entry name" value="HTHGNTR"/>
</dbReference>
<dbReference type="KEGG" id="yti:FNA67_15515"/>
<organism evidence="4 5">
    <name type="scientific">Paradevosia tibetensis</name>
    <dbReference type="NCBI Taxonomy" id="1447062"/>
    <lineage>
        <taxon>Bacteria</taxon>
        <taxon>Pseudomonadati</taxon>
        <taxon>Pseudomonadota</taxon>
        <taxon>Alphaproteobacteria</taxon>
        <taxon>Hyphomicrobiales</taxon>
        <taxon>Devosiaceae</taxon>
        <taxon>Paradevosia</taxon>
    </lineage>
</organism>
<accession>A0A5B9DQV8</accession>
<keyword evidence="2" id="KW-0238">DNA-binding</keyword>
<keyword evidence="1" id="KW-0805">Transcription regulation</keyword>
<keyword evidence="3" id="KW-0804">Transcription</keyword>
<evidence type="ECO:0000256" key="3">
    <source>
        <dbReference type="ARBA" id="ARBA00023163"/>
    </source>
</evidence>
<dbReference type="NCBIfam" id="TIGR02325">
    <property type="entry name" value="C_P_lyase_phnF"/>
    <property type="match status" value="1"/>
</dbReference>
<evidence type="ECO:0000256" key="1">
    <source>
        <dbReference type="ARBA" id="ARBA00023015"/>
    </source>
</evidence>
<dbReference type="InterPro" id="IPR050679">
    <property type="entry name" value="Bact_HTH_transcr_reg"/>
</dbReference>
<dbReference type="AlphaFoldDB" id="A0A5B9DQV8"/>
<dbReference type="EMBL" id="CP041690">
    <property type="protein sequence ID" value="QEE21506.1"/>
    <property type="molecule type" value="Genomic_DNA"/>
</dbReference>
<evidence type="ECO:0000256" key="2">
    <source>
        <dbReference type="ARBA" id="ARBA00023125"/>
    </source>
</evidence>
<gene>
    <name evidence="4" type="primary">phnF</name>
    <name evidence="4" type="ORF">FNA67_15515</name>
</gene>
<proteinExistence type="predicted"/>
<dbReference type="OrthoDB" id="9800645at2"/>
<dbReference type="InterPro" id="IPR011663">
    <property type="entry name" value="UTRA"/>
</dbReference>
<dbReference type="PANTHER" id="PTHR44846:SF1">
    <property type="entry name" value="MANNOSYL-D-GLYCERATE TRANSPORT_METABOLISM SYSTEM REPRESSOR MNGR-RELATED"/>
    <property type="match status" value="1"/>
</dbReference>
<sequence>MTGEKSLDKSGGVALWRRVADDIRLDINGGRFIDGGKLPTEGELATRFDVNRHTVRRALAVLEEEGIVRAEQGRGRFVRAARRLSYPIGRRTRFSAGLAGQASDVHGELLESRIETPPLPVSKALGLTPATRVLRMESLSFADGRPLTRATTWTGPSTRFPALADDFRELGSMTAALRRAGITDYTRQETRISARYAESSESHQMGLAPGAVLLVGTYVNRDQDSVAFQYTMTRFAADRVELVVSAE</sequence>
<dbReference type="Pfam" id="PF00392">
    <property type="entry name" value="GntR"/>
    <property type="match status" value="1"/>
</dbReference>
<dbReference type="SMART" id="SM00866">
    <property type="entry name" value="UTRA"/>
    <property type="match status" value="1"/>
</dbReference>
<dbReference type="CDD" id="cd07377">
    <property type="entry name" value="WHTH_GntR"/>
    <property type="match status" value="1"/>
</dbReference>
<dbReference type="InterPro" id="IPR036390">
    <property type="entry name" value="WH_DNA-bd_sf"/>
</dbReference>
<keyword evidence="5" id="KW-1185">Reference proteome</keyword>
<dbReference type="SMART" id="SM00345">
    <property type="entry name" value="HTH_GNTR"/>
    <property type="match status" value="1"/>
</dbReference>
<dbReference type="SUPFAM" id="SSF46785">
    <property type="entry name" value="Winged helix' DNA-binding domain"/>
    <property type="match status" value="1"/>
</dbReference>
<evidence type="ECO:0000313" key="4">
    <source>
        <dbReference type="EMBL" id="QEE21506.1"/>
    </source>
</evidence>
<dbReference type="InterPro" id="IPR036388">
    <property type="entry name" value="WH-like_DNA-bd_sf"/>
</dbReference>
<protein>
    <submittedName>
        <fullName evidence="4">Phosphonate metabolism transcriptional regulator PhnF</fullName>
    </submittedName>
</protein>
<dbReference type="PANTHER" id="PTHR44846">
    <property type="entry name" value="MANNOSYL-D-GLYCERATE TRANSPORT/METABOLISM SYSTEM REPRESSOR MNGR-RELATED"/>
    <property type="match status" value="1"/>
</dbReference>
<name>A0A5B9DQV8_9HYPH</name>
<dbReference type="GO" id="GO:0003700">
    <property type="term" value="F:DNA-binding transcription factor activity"/>
    <property type="evidence" value="ECO:0007669"/>
    <property type="project" value="InterPro"/>
</dbReference>
<dbReference type="GO" id="GO:0003677">
    <property type="term" value="F:DNA binding"/>
    <property type="evidence" value="ECO:0007669"/>
    <property type="project" value="UniProtKB-KW"/>
</dbReference>
<dbReference type="InterPro" id="IPR028978">
    <property type="entry name" value="Chorismate_lyase_/UTRA_dom_sf"/>
</dbReference>
<dbReference type="Gene3D" id="1.10.10.10">
    <property type="entry name" value="Winged helix-like DNA-binding domain superfamily/Winged helix DNA-binding domain"/>
    <property type="match status" value="1"/>
</dbReference>
<evidence type="ECO:0000313" key="5">
    <source>
        <dbReference type="Proteomes" id="UP000321062"/>
    </source>
</evidence>
<dbReference type="PROSITE" id="PS50949">
    <property type="entry name" value="HTH_GNTR"/>
    <property type="match status" value="1"/>
</dbReference>
<reference evidence="4 5" key="1">
    <citation type="journal article" date="2015" name="Int. J. Syst. Evol. Microbiol.">
        <title>Youhaiella tibetensis gen. nov., sp. nov., isolated from subsurface sediment.</title>
        <authorList>
            <person name="Wang Y.X."/>
            <person name="Huang F.Q."/>
            <person name="Nogi Y."/>
            <person name="Pang S.J."/>
            <person name="Wang P.K."/>
            <person name="Lv J."/>
        </authorList>
    </citation>
    <scope>NUCLEOTIDE SEQUENCE [LARGE SCALE GENOMIC DNA]</scope>
    <source>
        <strain evidence="5">fig4</strain>
    </source>
</reference>
<dbReference type="Proteomes" id="UP000321062">
    <property type="component" value="Chromosome"/>
</dbReference>
<dbReference type="Gene3D" id="3.40.1410.10">
    <property type="entry name" value="Chorismate lyase-like"/>
    <property type="match status" value="1"/>
</dbReference>
<dbReference type="InterPro" id="IPR000524">
    <property type="entry name" value="Tscrpt_reg_HTH_GntR"/>
</dbReference>
<dbReference type="Pfam" id="PF07702">
    <property type="entry name" value="UTRA"/>
    <property type="match status" value="1"/>
</dbReference>
<dbReference type="GO" id="GO:0045892">
    <property type="term" value="P:negative regulation of DNA-templated transcription"/>
    <property type="evidence" value="ECO:0007669"/>
    <property type="project" value="TreeGrafter"/>
</dbReference>